<sequence length="701" mass="77825">MDRESSPRLRRSPPSSINHCMDRSDTQVRNLEEADASQTYSNTAESRMAERTAAQDAPSFLSRYPKVAGATGTTSSRPTPVDQPRKYRINKKSSHTINSSWQSEDESLLDQVLEQERLAWLTGSPTLGKEVLGDSDEHGGRTNINFIDHEEHAEVDASQSNEVNLSSSSRTELPRRSFFMEGSMNEGSKAVASTWHNTQASSIRTNDVDSGNESEATPRPSIAGSTSSSIDINEFKPLPATPSTFKTTIKRFGQKLKQKDPGRLPVTDLMIADSFPNQSRQQQRKGLRISVSSWKIFSGATSDTESKASSIAEEDDNHSVKTNNTARTLRSMVRKPRAQTNTSQKAVLDDRKRKAEIAYAEQFGATNKKQKQKVPSTDSSSISAQPTTVRRRVPSKVAAVTTAHSIIRPANQGSGFDSQSYSLSQHEAPVADFSVTEPLPQFSHSRTSSRNSDRSLNSDTDRSKRSSRSELEKENQQLRSMLRESQSQAHIRQAVRQSYKPHSFRSAQLSDQQEKRRRPSSSSNWQIHEDSCSSADEKQYRGQSVSSRRSKSRSPSRDTKSPLERAQQENGRPAPSASSSQKIDLGRTILSAVSGNPQPSYDTATMKQRGNTARPQRTIELPRPLSMVLEGVEDDNGCDSGENMGNESTRSSSKRKARASYDGTTDGEEDDRKQKKFSTMVSRAGETGSKETQWQWPEDVF</sequence>
<feature type="compositionally biased region" description="Basic and acidic residues" evidence="1">
    <location>
        <begin position="459"/>
        <end position="476"/>
    </location>
</feature>
<feature type="compositionally biased region" description="Polar residues" evidence="1">
    <location>
        <begin position="36"/>
        <end position="45"/>
    </location>
</feature>
<evidence type="ECO:0000313" key="3">
    <source>
        <dbReference type="Proteomes" id="UP001316803"/>
    </source>
</evidence>
<dbReference type="AlphaFoldDB" id="A0AAN8ECQ8"/>
<feature type="compositionally biased region" description="Basic and acidic residues" evidence="1">
    <location>
        <begin position="527"/>
        <end position="540"/>
    </location>
</feature>
<feature type="region of interest" description="Disordered" evidence="1">
    <location>
        <begin position="1"/>
        <end position="98"/>
    </location>
</feature>
<feature type="compositionally biased region" description="Polar residues" evidence="1">
    <location>
        <begin position="373"/>
        <end position="388"/>
    </location>
</feature>
<feature type="region of interest" description="Disordered" evidence="1">
    <location>
        <begin position="189"/>
        <end position="239"/>
    </location>
</feature>
<keyword evidence="3" id="KW-1185">Reference proteome</keyword>
<accession>A0AAN8ECQ8</accession>
<feature type="compositionally biased region" description="Basic and acidic residues" evidence="1">
    <location>
        <begin position="555"/>
        <end position="567"/>
    </location>
</feature>
<feature type="compositionally biased region" description="Low complexity" evidence="1">
    <location>
        <begin position="443"/>
        <end position="458"/>
    </location>
</feature>
<name>A0AAN8ECQ8_9EURO</name>
<feature type="compositionally biased region" description="Polar residues" evidence="1">
    <location>
        <begin position="194"/>
        <end position="215"/>
    </location>
</feature>
<evidence type="ECO:0000313" key="2">
    <source>
        <dbReference type="EMBL" id="KAK5951055.1"/>
    </source>
</evidence>
<dbReference type="Proteomes" id="UP001316803">
    <property type="component" value="Unassembled WGS sequence"/>
</dbReference>
<feature type="region of interest" description="Disordered" evidence="1">
    <location>
        <begin position="361"/>
        <end position="396"/>
    </location>
</feature>
<organism evidence="2 3">
    <name type="scientific">Knufia fluminis</name>
    <dbReference type="NCBI Taxonomy" id="191047"/>
    <lineage>
        <taxon>Eukaryota</taxon>
        <taxon>Fungi</taxon>
        <taxon>Dikarya</taxon>
        <taxon>Ascomycota</taxon>
        <taxon>Pezizomycotina</taxon>
        <taxon>Eurotiomycetes</taxon>
        <taxon>Chaetothyriomycetidae</taxon>
        <taxon>Chaetothyriales</taxon>
        <taxon>Trichomeriaceae</taxon>
        <taxon>Knufia</taxon>
    </lineage>
</organism>
<reference evidence="2 3" key="1">
    <citation type="submission" date="2022-12" db="EMBL/GenBank/DDBJ databases">
        <title>Genomic features and morphological characterization of a novel Knufia sp. strain isolated from spacecraft assembly facility.</title>
        <authorList>
            <person name="Teixeira M."/>
            <person name="Chander A.M."/>
            <person name="Stajich J.E."/>
            <person name="Venkateswaran K."/>
        </authorList>
    </citation>
    <scope>NUCLEOTIDE SEQUENCE [LARGE SCALE GENOMIC DNA]</scope>
    <source>
        <strain evidence="2 3">FJI-L2-BK-P2</strain>
    </source>
</reference>
<feature type="region of interest" description="Disordered" evidence="1">
    <location>
        <begin position="440"/>
        <end position="701"/>
    </location>
</feature>
<comment type="caution">
    <text evidence="2">The sequence shown here is derived from an EMBL/GenBank/DDBJ whole genome shotgun (WGS) entry which is preliminary data.</text>
</comment>
<feature type="compositionally biased region" description="Basic and acidic residues" evidence="1">
    <location>
        <begin position="20"/>
        <end position="32"/>
    </location>
</feature>
<feature type="compositionally biased region" description="Polar residues" evidence="1">
    <location>
        <begin position="591"/>
        <end position="615"/>
    </location>
</feature>
<proteinExistence type="predicted"/>
<dbReference type="EMBL" id="JAKLMC020000022">
    <property type="protein sequence ID" value="KAK5951055.1"/>
    <property type="molecule type" value="Genomic_DNA"/>
</dbReference>
<gene>
    <name evidence="2" type="ORF">OHC33_007808</name>
</gene>
<protein>
    <submittedName>
        <fullName evidence="2">Uncharacterized protein</fullName>
    </submittedName>
</protein>
<feature type="compositionally biased region" description="Polar residues" evidence="1">
    <location>
        <begin position="477"/>
        <end position="490"/>
    </location>
</feature>
<evidence type="ECO:0000256" key="1">
    <source>
        <dbReference type="SAM" id="MobiDB-lite"/>
    </source>
</evidence>